<accession>A0A4C1ZQC4</accession>
<proteinExistence type="predicted"/>
<dbReference type="OrthoDB" id="10017160at2759"/>
<organism evidence="1 2">
    <name type="scientific">Eumeta variegata</name>
    <name type="common">Bagworm moth</name>
    <name type="synonym">Eumeta japonica</name>
    <dbReference type="NCBI Taxonomy" id="151549"/>
    <lineage>
        <taxon>Eukaryota</taxon>
        <taxon>Metazoa</taxon>
        <taxon>Ecdysozoa</taxon>
        <taxon>Arthropoda</taxon>
        <taxon>Hexapoda</taxon>
        <taxon>Insecta</taxon>
        <taxon>Pterygota</taxon>
        <taxon>Neoptera</taxon>
        <taxon>Endopterygota</taxon>
        <taxon>Lepidoptera</taxon>
        <taxon>Glossata</taxon>
        <taxon>Ditrysia</taxon>
        <taxon>Tineoidea</taxon>
        <taxon>Psychidae</taxon>
        <taxon>Oiketicinae</taxon>
        <taxon>Eumeta</taxon>
    </lineage>
</organism>
<evidence type="ECO:0000313" key="1">
    <source>
        <dbReference type="EMBL" id="GBP90110.1"/>
    </source>
</evidence>
<dbReference type="EMBL" id="BGZK01002058">
    <property type="protein sequence ID" value="GBP90110.1"/>
    <property type="molecule type" value="Genomic_DNA"/>
</dbReference>
<evidence type="ECO:0008006" key="3">
    <source>
        <dbReference type="Google" id="ProtNLM"/>
    </source>
</evidence>
<protein>
    <recommendedName>
        <fullName evidence="3">Mos1 transposase HTH domain-containing protein</fullName>
    </recommendedName>
</protein>
<reference evidence="1 2" key="1">
    <citation type="journal article" date="2019" name="Commun. Biol.">
        <title>The bagworm genome reveals a unique fibroin gene that provides high tensile strength.</title>
        <authorList>
            <person name="Kono N."/>
            <person name="Nakamura H."/>
            <person name="Ohtoshi R."/>
            <person name="Tomita M."/>
            <person name="Numata K."/>
            <person name="Arakawa K."/>
        </authorList>
    </citation>
    <scope>NUCLEOTIDE SEQUENCE [LARGE SCALE GENOMIC DNA]</scope>
</reference>
<keyword evidence="2" id="KW-1185">Reference proteome</keyword>
<gene>
    <name evidence="1" type="ORF">EVAR_62461_1</name>
</gene>
<name>A0A4C1ZQC4_EUMVA</name>
<dbReference type="Proteomes" id="UP000299102">
    <property type="component" value="Unassembled WGS sequence"/>
</dbReference>
<evidence type="ECO:0000313" key="2">
    <source>
        <dbReference type="Proteomes" id="UP000299102"/>
    </source>
</evidence>
<sequence length="147" mass="16226">MPFCSFHGQKAPGPLRCIDSYRGIAQVQQSVAQLRTAFGSKAPCQTTISNWFAEFKGSRVNLSDDFRGVRPSTAVNNKKIDAVCHMIETPVCLHVVYHQIRAADRDPVVHFPFYHPSSASINTLLSPSNIVFLLQENANALVTPAEL</sequence>
<dbReference type="AlphaFoldDB" id="A0A4C1ZQC4"/>
<comment type="caution">
    <text evidence="1">The sequence shown here is derived from an EMBL/GenBank/DDBJ whole genome shotgun (WGS) entry which is preliminary data.</text>
</comment>